<dbReference type="EMBL" id="JACHDO010000001">
    <property type="protein sequence ID" value="MBB5494326.1"/>
    <property type="molecule type" value="Genomic_DNA"/>
</dbReference>
<comment type="caution">
    <text evidence="3">The sequence shown here is derived from an EMBL/GenBank/DDBJ whole genome shotgun (WGS) entry which is preliminary data.</text>
</comment>
<dbReference type="Proteomes" id="UP000579647">
    <property type="component" value="Unassembled WGS sequence"/>
</dbReference>
<sequence>MTTSTPTPDSLRGTLGIGADGAFRIRFERVLAHAPERVWAWITEPERLALWLPGCTIDPRVKGAVGFDFGDEGAATGVVSEAVPPGEGEKGVLVHTWCWEGVPDSQVRWTLEAVPEGTRLTLVHGELLPEPAADFATGWHVMLDALALAADGRPTDDAWNAVGEVAELYAPAEPGG</sequence>
<organism evidence="3 4">
    <name type="scientific">Nocardiopsis metallicus</name>
    <dbReference type="NCBI Taxonomy" id="179819"/>
    <lineage>
        <taxon>Bacteria</taxon>
        <taxon>Bacillati</taxon>
        <taxon>Actinomycetota</taxon>
        <taxon>Actinomycetes</taxon>
        <taxon>Streptosporangiales</taxon>
        <taxon>Nocardiopsidaceae</taxon>
        <taxon>Nocardiopsis</taxon>
    </lineage>
</organism>
<reference evidence="3 4" key="1">
    <citation type="submission" date="2020-08" db="EMBL/GenBank/DDBJ databases">
        <title>Sequencing the genomes of 1000 actinobacteria strains.</title>
        <authorList>
            <person name="Klenk H.-P."/>
        </authorList>
    </citation>
    <scope>NUCLEOTIDE SEQUENCE [LARGE SCALE GENOMIC DNA]</scope>
    <source>
        <strain evidence="3 4">DSM 44598</strain>
    </source>
</reference>
<evidence type="ECO:0000256" key="1">
    <source>
        <dbReference type="ARBA" id="ARBA00006817"/>
    </source>
</evidence>
<dbReference type="RefSeq" id="WP_184367647.1">
    <property type="nucleotide sequence ID" value="NZ_BAAAKM010000059.1"/>
</dbReference>
<name>A0A840WRQ0_9ACTN</name>
<gene>
    <name evidence="3" type="ORF">HNR07_005463</name>
</gene>
<evidence type="ECO:0000313" key="4">
    <source>
        <dbReference type="Proteomes" id="UP000579647"/>
    </source>
</evidence>
<keyword evidence="4" id="KW-1185">Reference proteome</keyword>
<dbReference type="InterPro" id="IPR013538">
    <property type="entry name" value="ASHA1/2-like_C"/>
</dbReference>
<protein>
    <submittedName>
        <fullName evidence="3">Uncharacterized protein YndB with AHSA1/START domain</fullName>
    </submittedName>
</protein>
<dbReference type="Pfam" id="PF08327">
    <property type="entry name" value="AHSA1"/>
    <property type="match status" value="1"/>
</dbReference>
<dbReference type="AlphaFoldDB" id="A0A840WRQ0"/>
<proteinExistence type="inferred from homology"/>
<dbReference type="SUPFAM" id="SSF55961">
    <property type="entry name" value="Bet v1-like"/>
    <property type="match status" value="1"/>
</dbReference>
<dbReference type="InterPro" id="IPR023393">
    <property type="entry name" value="START-like_dom_sf"/>
</dbReference>
<evidence type="ECO:0000259" key="2">
    <source>
        <dbReference type="Pfam" id="PF08327"/>
    </source>
</evidence>
<accession>A0A840WRQ0</accession>
<comment type="similarity">
    <text evidence="1">Belongs to the AHA1 family.</text>
</comment>
<feature type="domain" description="Activator of Hsp90 ATPase homologue 1/2-like C-terminal" evidence="2">
    <location>
        <begin position="34"/>
        <end position="147"/>
    </location>
</feature>
<dbReference type="Gene3D" id="3.30.530.20">
    <property type="match status" value="1"/>
</dbReference>
<evidence type="ECO:0000313" key="3">
    <source>
        <dbReference type="EMBL" id="MBB5494326.1"/>
    </source>
</evidence>